<dbReference type="CDD" id="cd17033">
    <property type="entry name" value="DR1245-like"/>
    <property type="match status" value="1"/>
</dbReference>
<organism evidence="1 2">
    <name type="scientific">Sneathiella chinensis</name>
    <dbReference type="NCBI Taxonomy" id="349750"/>
    <lineage>
        <taxon>Bacteria</taxon>
        <taxon>Pseudomonadati</taxon>
        <taxon>Pseudomonadota</taxon>
        <taxon>Alphaproteobacteria</taxon>
        <taxon>Sneathiellales</taxon>
        <taxon>Sneathiellaceae</taxon>
        <taxon>Sneathiella</taxon>
    </lineage>
</organism>
<name>A0ABQ5U331_9PROT</name>
<reference evidence="1" key="1">
    <citation type="journal article" date="2014" name="Int. J. Syst. Evol. Microbiol.">
        <title>Complete genome of a new Firmicutes species belonging to the dominant human colonic microbiota ('Ruminococcus bicirculans') reveals two chromosomes and a selective capacity to utilize plant glucans.</title>
        <authorList>
            <consortium name="NISC Comparative Sequencing Program"/>
            <person name="Wegmann U."/>
            <person name="Louis P."/>
            <person name="Goesmann A."/>
            <person name="Henrissat B."/>
            <person name="Duncan S.H."/>
            <person name="Flint H.J."/>
        </authorList>
    </citation>
    <scope>NUCLEOTIDE SEQUENCE</scope>
    <source>
        <strain evidence="1">NBRC 103408</strain>
    </source>
</reference>
<dbReference type="InterPro" id="IPR019660">
    <property type="entry name" value="Put_sensory_transdc_reg_YbjN"/>
</dbReference>
<evidence type="ECO:0008006" key="3">
    <source>
        <dbReference type="Google" id="ProtNLM"/>
    </source>
</evidence>
<proteinExistence type="predicted"/>
<evidence type="ECO:0000313" key="2">
    <source>
        <dbReference type="Proteomes" id="UP001161409"/>
    </source>
</evidence>
<protein>
    <recommendedName>
        <fullName evidence="3">Diacylglyceryl transferase</fullName>
    </recommendedName>
</protein>
<accession>A0ABQ5U331</accession>
<sequence>MTSLYLSHEEFEDSNPLDLVETIISANDWSFERQGSNELTVGVEGSWCQYHLWFSWRADIRAIHFSCAYDVKVPDRKYGQVYELLARVNERLFVGHFDTWREEGLILFRHALLLNENCEVTDGQIANLVEIGMSELEKFYPALQFCLWGGHTPEQAIEAAMLETMGEA</sequence>
<gene>
    <name evidence="1" type="ORF">GCM10007924_14540</name>
</gene>
<dbReference type="EMBL" id="BSNF01000006">
    <property type="protein sequence ID" value="GLQ06233.1"/>
    <property type="molecule type" value="Genomic_DNA"/>
</dbReference>
<comment type="caution">
    <text evidence="1">The sequence shown here is derived from an EMBL/GenBank/DDBJ whole genome shotgun (WGS) entry which is preliminary data.</text>
</comment>
<dbReference type="RefSeq" id="WP_169560289.1">
    <property type="nucleotide sequence ID" value="NZ_BSNF01000006.1"/>
</dbReference>
<evidence type="ECO:0000313" key="1">
    <source>
        <dbReference type="EMBL" id="GLQ06233.1"/>
    </source>
</evidence>
<dbReference type="Proteomes" id="UP001161409">
    <property type="component" value="Unassembled WGS sequence"/>
</dbReference>
<keyword evidence="2" id="KW-1185">Reference proteome</keyword>
<dbReference type="Pfam" id="PF10722">
    <property type="entry name" value="YbjN"/>
    <property type="match status" value="1"/>
</dbReference>
<reference evidence="1" key="2">
    <citation type="submission" date="2023-01" db="EMBL/GenBank/DDBJ databases">
        <title>Draft genome sequence of Sneathiella chinensis strain NBRC 103408.</title>
        <authorList>
            <person name="Sun Q."/>
            <person name="Mori K."/>
        </authorList>
    </citation>
    <scope>NUCLEOTIDE SEQUENCE</scope>
    <source>
        <strain evidence="1">NBRC 103408</strain>
    </source>
</reference>